<feature type="domain" description="PDZ" evidence="4">
    <location>
        <begin position="4"/>
        <end position="84"/>
    </location>
</feature>
<keyword evidence="3" id="KW-0440">LIM domain</keyword>
<evidence type="ECO:0000313" key="6">
    <source>
        <dbReference type="Proteomes" id="UP000242188"/>
    </source>
</evidence>
<dbReference type="FunFam" id="2.30.42.10:FF:000055">
    <property type="entry name" value="PDZ and LIM domain protein 3"/>
    <property type="match status" value="1"/>
</dbReference>
<evidence type="ECO:0000256" key="1">
    <source>
        <dbReference type="ARBA" id="ARBA00004496"/>
    </source>
</evidence>
<dbReference type="OrthoDB" id="44841at2759"/>
<name>A0A210QPQ9_MIZYE</name>
<dbReference type="GO" id="GO:0061061">
    <property type="term" value="P:muscle structure development"/>
    <property type="evidence" value="ECO:0007669"/>
    <property type="project" value="TreeGrafter"/>
</dbReference>
<dbReference type="InterPro" id="IPR001478">
    <property type="entry name" value="PDZ"/>
</dbReference>
<dbReference type="Pfam" id="PF00595">
    <property type="entry name" value="PDZ"/>
    <property type="match status" value="1"/>
</dbReference>
<comment type="caution">
    <text evidence="5">The sequence shown here is derived from an EMBL/GenBank/DDBJ whole genome shotgun (WGS) entry which is preliminary data.</text>
</comment>
<keyword evidence="3" id="KW-0479">Metal-binding</keyword>
<reference evidence="5 6" key="1">
    <citation type="journal article" date="2017" name="Nat. Ecol. Evol.">
        <title>Scallop genome provides insights into evolution of bilaterian karyotype and development.</title>
        <authorList>
            <person name="Wang S."/>
            <person name="Zhang J."/>
            <person name="Jiao W."/>
            <person name="Li J."/>
            <person name="Xun X."/>
            <person name="Sun Y."/>
            <person name="Guo X."/>
            <person name="Huan P."/>
            <person name="Dong B."/>
            <person name="Zhang L."/>
            <person name="Hu X."/>
            <person name="Sun X."/>
            <person name="Wang J."/>
            <person name="Zhao C."/>
            <person name="Wang Y."/>
            <person name="Wang D."/>
            <person name="Huang X."/>
            <person name="Wang R."/>
            <person name="Lv J."/>
            <person name="Li Y."/>
            <person name="Zhang Z."/>
            <person name="Liu B."/>
            <person name="Lu W."/>
            <person name="Hui Y."/>
            <person name="Liang J."/>
            <person name="Zhou Z."/>
            <person name="Hou R."/>
            <person name="Li X."/>
            <person name="Liu Y."/>
            <person name="Li H."/>
            <person name="Ning X."/>
            <person name="Lin Y."/>
            <person name="Zhao L."/>
            <person name="Xing Q."/>
            <person name="Dou J."/>
            <person name="Li Y."/>
            <person name="Mao J."/>
            <person name="Guo H."/>
            <person name="Dou H."/>
            <person name="Li T."/>
            <person name="Mu C."/>
            <person name="Jiang W."/>
            <person name="Fu Q."/>
            <person name="Fu X."/>
            <person name="Miao Y."/>
            <person name="Liu J."/>
            <person name="Yu Q."/>
            <person name="Li R."/>
            <person name="Liao H."/>
            <person name="Li X."/>
            <person name="Kong Y."/>
            <person name="Jiang Z."/>
            <person name="Chourrout D."/>
            <person name="Li R."/>
            <person name="Bao Z."/>
        </authorList>
    </citation>
    <scope>NUCLEOTIDE SEQUENCE [LARGE SCALE GENOMIC DNA]</scope>
    <source>
        <strain evidence="5 6">PY_sf001</strain>
    </source>
</reference>
<dbReference type="STRING" id="6573.A0A210QPQ9"/>
<sequence length="84" mass="9199">MQTYIQLQRNSTMDPWGFRLQGGTDFNSQLSVKKVTEGTPCYGQLTPGDAILGIGQNSTDSLTHMQAHDLIKQSGNVLQLSVCK</sequence>
<gene>
    <name evidence="5" type="ORF">KP79_PYT18343</name>
</gene>
<evidence type="ECO:0000313" key="5">
    <source>
        <dbReference type="EMBL" id="OWF50709.1"/>
    </source>
</evidence>
<dbReference type="PROSITE" id="PS50106">
    <property type="entry name" value="PDZ"/>
    <property type="match status" value="1"/>
</dbReference>
<dbReference type="PANTHER" id="PTHR24214:SF38">
    <property type="entry name" value="PDZ AND LIM DOMAIN PROTEIN ZASP-RELATED"/>
    <property type="match status" value="1"/>
</dbReference>
<dbReference type="PANTHER" id="PTHR24214">
    <property type="entry name" value="PDZ AND LIM DOMAIN PROTEIN ZASP"/>
    <property type="match status" value="1"/>
</dbReference>
<organism evidence="5 6">
    <name type="scientific">Mizuhopecten yessoensis</name>
    <name type="common">Japanese scallop</name>
    <name type="synonym">Patinopecten yessoensis</name>
    <dbReference type="NCBI Taxonomy" id="6573"/>
    <lineage>
        <taxon>Eukaryota</taxon>
        <taxon>Metazoa</taxon>
        <taxon>Spiralia</taxon>
        <taxon>Lophotrochozoa</taxon>
        <taxon>Mollusca</taxon>
        <taxon>Bivalvia</taxon>
        <taxon>Autobranchia</taxon>
        <taxon>Pteriomorphia</taxon>
        <taxon>Pectinida</taxon>
        <taxon>Pectinoidea</taxon>
        <taxon>Pectinidae</taxon>
        <taxon>Mizuhopecten</taxon>
    </lineage>
</organism>
<comment type="subcellular location">
    <subcellularLocation>
        <location evidence="1">Cytoplasm</location>
    </subcellularLocation>
</comment>
<dbReference type="GO" id="GO:0030018">
    <property type="term" value="C:Z disc"/>
    <property type="evidence" value="ECO:0007669"/>
    <property type="project" value="TreeGrafter"/>
</dbReference>
<dbReference type="Gene3D" id="2.30.42.10">
    <property type="match status" value="1"/>
</dbReference>
<keyword evidence="2" id="KW-0963">Cytoplasm</keyword>
<dbReference type="SUPFAM" id="SSF50156">
    <property type="entry name" value="PDZ domain-like"/>
    <property type="match status" value="1"/>
</dbReference>
<dbReference type="GO" id="GO:0005912">
    <property type="term" value="C:adherens junction"/>
    <property type="evidence" value="ECO:0007669"/>
    <property type="project" value="TreeGrafter"/>
</dbReference>
<evidence type="ECO:0000256" key="2">
    <source>
        <dbReference type="ARBA" id="ARBA00022490"/>
    </source>
</evidence>
<dbReference type="InterPro" id="IPR036034">
    <property type="entry name" value="PDZ_sf"/>
</dbReference>
<dbReference type="GO" id="GO:0051371">
    <property type="term" value="F:muscle alpha-actinin binding"/>
    <property type="evidence" value="ECO:0007669"/>
    <property type="project" value="TreeGrafter"/>
</dbReference>
<dbReference type="GO" id="GO:0001725">
    <property type="term" value="C:stress fiber"/>
    <property type="evidence" value="ECO:0007669"/>
    <property type="project" value="TreeGrafter"/>
</dbReference>
<dbReference type="GO" id="GO:0030036">
    <property type="term" value="P:actin cytoskeleton organization"/>
    <property type="evidence" value="ECO:0007669"/>
    <property type="project" value="TreeGrafter"/>
</dbReference>
<evidence type="ECO:0000259" key="4">
    <source>
        <dbReference type="PROSITE" id="PS50106"/>
    </source>
</evidence>
<protein>
    <submittedName>
        <fullName evidence="5">PDZ and LIM domain protein 3</fullName>
    </submittedName>
</protein>
<dbReference type="AlphaFoldDB" id="A0A210QPQ9"/>
<dbReference type="GO" id="GO:0031941">
    <property type="term" value="C:filamentous actin"/>
    <property type="evidence" value="ECO:0007669"/>
    <property type="project" value="TreeGrafter"/>
</dbReference>
<dbReference type="InterPro" id="IPR050604">
    <property type="entry name" value="PDZ-LIM_domain"/>
</dbReference>
<dbReference type="SMART" id="SM00228">
    <property type="entry name" value="PDZ"/>
    <property type="match status" value="1"/>
</dbReference>
<accession>A0A210QPQ9</accession>
<evidence type="ECO:0000256" key="3">
    <source>
        <dbReference type="ARBA" id="ARBA00023038"/>
    </source>
</evidence>
<dbReference type="CDD" id="cd23068">
    <property type="entry name" value="PDZ_ZASP52-like"/>
    <property type="match status" value="1"/>
</dbReference>
<proteinExistence type="predicted"/>
<keyword evidence="3" id="KW-0862">Zinc</keyword>
<dbReference type="EMBL" id="NEDP02002500">
    <property type="protein sequence ID" value="OWF50709.1"/>
    <property type="molecule type" value="Genomic_DNA"/>
</dbReference>
<keyword evidence="6" id="KW-1185">Reference proteome</keyword>
<dbReference type="Proteomes" id="UP000242188">
    <property type="component" value="Unassembled WGS sequence"/>
</dbReference>
<dbReference type="GO" id="GO:0003779">
    <property type="term" value="F:actin binding"/>
    <property type="evidence" value="ECO:0007669"/>
    <property type="project" value="TreeGrafter"/>
</dbReference>